<dbReference type="CDD" id="cd18175">
    <property type="entry name" value="ATP-synt_Vo_c_ATP6C_rpt1"/>
    <property type="match status" value="1"/>
</dbReference>
<feature type="transmembrane region" description="Helical" evidence="11">
    <location>
        <begin position="309"/>
        <end position="334"/>
    </location>
</feature>
<keyword evidence="15" id="KW-1185">Reference proteome</keyword>
<evidence type="ECO:0000256" key="8">
    <source>
        <dbReference type="ARBA" id="ARBA00023136"/>
    </source>
</evidence>
<dbReference type="NCBIfam" id="TIGR01100">
    <property type="entry name" value="V_ATP_synt_C"/>
    <property type="match status" value="1"/>
</dbReference>
<dbReference type="Proteomes" id="UP001287286">
    <property type="component" value="Unassembled WGS sequence"/>
</dbReference>
<evidence type="ECO:0000256" key="2">
    <source>
        <dbReference type="ARBA" id="ARBA00007296"/>
    </source>
</evidence>
<evidence type="ECO:0000259" key="13">
    <source>
        <dbReference type="Pfam" id="PF00137"/>
    </source>
</evidence>
<comment type="caution">
    <text evidence="14">The sequence shown here is derived from an EMBL/GenBank/DDBJ whole genome shotgun (WGS) entry which is preliminary data.</text>
</comment>
<dbReference type="PANTHER" id="PTHR10263">
    <property type="entry name" value="V-TYPE PROTON ATPASE PROTEOLIPID SUBUNIT"/>
    <property type="match status" value="1"/>
</dbReference>
<dbReference type="InterPro" id="IPR035921">
    <property type="entry name" value="F/V-ATP_Csub_sf"/>
</dbReference>
<dbReference type="SUPFAM" id="SSF81333">
    <property type="entry name" value="F1F0 ATP synthase subunit C"/>
    <property type="match status" value="1"/>
</dbReference>
<sequence>MIRRRDVRLRRGHRAKNSHNSGAKSNHWGRADTTAAGVESGSRSTSCAGMKHTIMPKVAYPAWRNVSAEPHLSYLASPTRTPVRAARIADLLLASHHVMAMATGHDLPSLMRMRVLLMKPNRLFQCTGSNEAGLRQDSAKFGHLASVHGQLYSGDSRYARVSLRSPSPTLSRHGHEASSLSATGREPHCAVNGPSDGALRLTCASKANVNWLGRLRPLAGTSPSYVRRQSTLELSPASYRPAKPTSYPQSHRETRDIALTRSVRLVLQSFFGAMGCATAIVFSTFGASYGTAKSAVAIFASGVLRPDRLMQNVLCAIMAQILSIYGLVISVIIANQIYEKMPIYTGFLQLGAGLSVGLCGLAAGFAIGIVGDCGGALQPPPLRASTQQPRLYVGMVLILIFAEVLGLYGGVVAVMMYSRATQGATVCKY</sequence>
<keyword evidence="3 11" id="KW-0813">Transport</keyword>
<dbReference type="InterPro" id="IPR011555">
    <property type="entry name" value="ATPase_proteolipid_su_C_euk"/>
</dbReference>
<keyword evidence="11" id="KW-0926">Vacuole</keyword>
<protein>
    <recommendedName>
        <fullName evidence="11">V-type proton ATPase proteolipid subunit</fullName>
    </recommendedName>
</protein>
<keyword evidence="8 11" id="KW-0472">Membrane</keyword>
<gene>
    <name evidence="14" type="ORF">Purlil1_5437</name>
</gene>
<organism evidence="14 15">
    <name type="scientific">Purpureocillium lilacinum</name>
    <name type="common">Paecilomyces lilacinus</name>
    <dbReference type="NCBI Taxonomy" id="33203"/>
    <lineage>
        <taxon>Eukaryota</taxon>
        <taxon>Fungi</taxon>
        <taxon>Dikarya</taxon>
        <taxon>Ascomycota</taxon>
        <taxon>Pezizomycotina</taxon>
        <taxon>Sordariomycetes</taxon>
        <taxon>Hypocreomycetidae</taxon>
        <taxon>Hypocreales</taxon>
        <taxon>Ophiocordycipitaceae</taxon>
        <taxon>Purpureocillium</taxon>
    </lineage>
</organism>
<keyword evidence="5 11" id="KW-0375">Hydrogen ion transport</keyword>
<evidence type="ECO:0000256" key="3">
    <source>
        <dbReference type="ARBA" id="ARBA00022448"/>
    </source>
</evidence>
<dbReference type="PRINTS" id="PR00122">
    <property type="entry name" value="VACATPASE"/>
</dbReference>
<keyword evidence="6 11" id="KW-1133">Transmembrane helix</keyword>
<feature type="domain" description="V-ATPase proteolipid subunit C-like" evidence="13">
    <location>
        <begin position="274"/>
        <end position="333"/>
    </location>
</feature>
<feature type="region of interest" description="Disordered" evidence="12">
    <location>
        <begin position="1"/>
        <end position="46"/>
    </location>
</feature>
<reference evidence="14 15" key="1">
    <citation type="journal article" date="2024" name="Microbiol. Resour. Announc.">
        <title>Genome annotations for the ascomycete fungi Trichoderma harzianum, Trichoderma aggressivum, and Purpureocillium lilacinum.</title>
        <authorList>
            <person name="Beijen E.P.W."/>
            <person name="Ohm R.A."/>
        </authorList>
    </citation>
    <scope>NUCLEOTIDE SEQUENCE [LARGE SCALE GENOMIC DNA]</scope>
    <source>
        <strain evidence="14 15">CBS 150709</strain>
    </source>
</reference>
<feature type="domain" description="V-ATPase proteolipid subunit C-like" evidence="13">
    <location>
        <begin position="350"/>
        <end position="416"/>
    </location>
</feature>
<accession>A0ABR0C1P2</accession>
<evidence type="ECO:0000256" key="10">
    <source>
        <dbReference type="ARBA" id="ARBA00046480"/>
    </source>
</evidence>
<feature type="transmembrane region" description="Helical" evidence="11">
    <location>
        <begin position="265"/>
        <end position="289"/>
    </location>
</feature>
<evidence type="ECO:0000256" key="1">
    <source>
        <dbReference type="ARBA" id="ARBA00004141"/>
    </source>
</evidence>
<dbReference type="InterPro" id="IPR002379">
    <property type="entry name" value="ATPase_proteolipid_c-like_dom"/>
</dbReference>
<proteinExistence type="inferred from homology"/>
<name>A0ABR0C1P2_PURLI</name>
<feature type="transmembrane region" description="Helical" evidence="11">
    <location>
        <begin position="391"/>
        <end position="414"/>
    </location>
</feature>
<dbReference type="Gene3D" id="1.20.120.610">
    <property type="entry name" value="lithium bound rotor ring of v- atpase"/>
    <property type="match status" value="1"/>
</dbReference>
<evidence type="ECO:0000256" key="7">
    <source>
        <dbReference type="ARBA" id="ARBA00023065"/>
    </source>
</evidence>
<comment type="similarity">
    <text evidence="2 11">Belongs to the V-ATPase proteolipid subunit family.</text>
</comment>
<dbReference type="InterPro" id="IPR000245">
    <property type="entry name" value="ATPase_proteolipid_csu"/>
</dbReference>
<comment type="subunit">
    <text evidence="10 11">V-ATPase is a heteromultimeric enzyme composed of a peripheral catalytic V1 complex (components A to H) attached to an integral membrane V0 proton pore complex (components: a, c, c', c'', d, e, f and VOA1). The decameric c-ring forms the proton-conducting pore, and is composed of eight proteolipid subunits c, one subunit c' and one subunit c''.</text>
</comment>
<evidence type="ECO:0000256" key="9">
    <source>
        <dbReference type="ARBA" id="ARBA00045519"/>
    </source>
</evidence>
<dbReference type="EMBL" id="JAWRVI010000016">
    <property type="protein sequence ID" value="KAK4090266.1"/>
    <property type="molecule type" value="Genomic_DNA"/>
</dbReference>
<evidence type="ECO:0000256" key="5">
    <source>
        <dbReference type="ARBA" id="ARBA00022781"/>
    </source>
</evidence>
<dbReference type="CDD" id="cd18176">
    <property type="entry name" value="ATP-synt_Vo_c_ATP6C_rpt2"/>
    <property type="match status" value="1"/>
</dbReference>
<evidence type="ECO:0000256" key="12">
    <source>
        <dbReference type="SAM" id="MobiDB-lite"/>
    </source>
</evidence>
<comment type="function">
    <text evidence="9">Proton-conducting pore forming subunit of the V0 complex of vacuolar(H+)-ATPase (V-ATPase), a multisubunit enzyme composed of a peripheral complex (V1) that hydrolyzes ATP and a membrane integral complex (V0) that translocates protons. V-ATPase is responsible for acidifying and maintaining the pH of intracellular compartments.</text>
</comment>
<feature type="transmembrane region" description="Helical" evidence="11">
    <location>
        <begin position="346"/>
        <end position="371"/>
    </location>
</feature>
<evidence type="ECO:0000313" key="14">
    <source>
        <dbReference type="EMBL" id="KAK4090266.1"/>
    </source>
</evidence>
<dbReference type="Pfam" id="PF00137">
    <property type="entry name" value="ATP-synt_C"/>
    <property type="match status" value="2"/>
</dbReference>
<evidence type="ECO:0000313" key="15">
    <source>
        <dbReference type="Proteomes" id="UP001287286"/>
    </source>
</evidence>
<feature type="region of interest" description="Disordered" evidence="12">
    <location>
        <begin position="164"/>
        <end position="187"/>
    </location>
</feature>
<keyword evidence="7 11" id="KW-0406">Ion transport</keyword>
<comment type="subcellular location">
    <subcellularLocation>
        <location evidence="1">Membrane</location>
        <topology evidence="1">Multi-pass membrane protein</topology>
    </subcellularLocation>
    <subcellularLocation>
        <location evidence="11">Vacuole membrane</location>
        <topology evidence="11">Multi-pass membrane protein</topology>
    </subcellularLocation>
</comment>
<feature type="compositionally biased region" description="Basic residues" evidence="12">
    <location>
        <begin position="1"/>
        <end position="17"/>
    </location>
</feature>
<evidence type="ECO:0000256" key="6">
    <source>
        <dbReference type="ARBA" id="ARBA00022989"/>
    </source>
</evidence>
<comment type="function">
    <text evidence="11">Proton-conducting pore forming of the V0 complex of vacuolar(H+)-ATPase (V-ATPase), a multisubunit enzyme composed of a peripheral complex (V1) that hydrolyzes ATP and a membrane integral complex (V0) that translocates protons. V-ATPase is responsible for acidifying and maintaining the pH of intracellular compartments.</text>
</comment>
<evidence type="ECO:0000256" key="4">
    <source>
        <dbReference type="ARBA" id="ARBA00022692"/>
    </source>
</evidence>
<keyword evidence="4 11" id="KW-0812">Transmembrane</keyword>
<evidence type="ECO:0000256" key="11">
    <source>
        <dbReference type="RuleBase" id="RU363060"/>
    </source>
</evidence>